<gene>
    <name evidence="1" type="ORF">RPERSI_LOCUS18212</name>
</gene>
<keyword evidence="2" id="KW-1185">Reference proteome</keyword>
<protein>
    <submittedName>
        <fullName evidence="1">34775_t:CDS:1</fullName>
    </submittedName>
</protein>
<reference evidence="1" key="1">
    <citation type="submission" date="2021-06" db="EMBL/GenBank/DDBJ databases">
        <authorList>
            <person name="Kallberg Y."/>
            <person name="Tangrot J."/>
            <person name="Rosling A."/>
        </authorList>
    </citation>
    <scope>NUCLEOTIDE SEQUENCE</scope>
    <source>
        <strain evidence="1">MA461A</strain>
    </source>
</reference>
<comment type="caution">
    <text evidence="1">The sequence shown here is derived from an EMBL/GenBank/DDBJ whole genome shotgun (WGS) entry which is preliminary data.</text>
</comment>
<name>A0ACA9RB72_9GLOM</name>
<feature type="non-terminal residue" evidence="1">
    <location>
        <position position="60"/>
    </location>
</feature>
<dbReference type="EMBL" id="CAJVQC010047875">
    <property type="protein sequence ID" value="CAG8785379.1"/>
    <property type="molecule type" value="Genomic_DNA"/>
</dbReference>
<proteinExistence type="predicted"/>
<sequence>DKYTLSTLKKQAKNIGNKILSNFKENIKDIYHKFDQVSLETLEFSVNENNYYIEFDAKNE</sequence>
<accession>A0ACA9RB72</accession>
<evidence type="ECO:0000313" key="1">
    <source>
        <dbReference type="EMBL" id="CAG8785379.1"/>
    </source>
</evidence>
<organism evidence="1 2">
    <name type="scientific">Racocetra persica</name>
    <dbReference type="NCBI Taxonomy" id="160502"/>
    <lineage>
        <taxon>Eukaryota</taxon>
        <taxon>Fungi</taxon>
        <taxon>Fungi incertae sedis</taxon>
        <taxon>Mucoromycota</taxon>
        <taxon>Glomeromycotina</taxon>
        <taxon>Glomeromycetes</taxon>
        <taxon>Diversisporales</taxon>
        <taxon>Gigasporaceae</taxon>
        <taxon>Racocetra</taxon>
    </lineage>
</organism>
<evidence type="ECO:0000313" key="2">
    <source>
        <dbReference type="Proteomes" id="UP000789920"/>
    </source>
</evidence>
<feature type="non-terminal residue" evidence="1">
    <location>
        <position position="1"/>
    </location>
</feature>
<dbReference type="Proteomes" id="UP000789920">
    <property type="component" value="Unassembled WGS sequence"/>
</dbReference>